<evidence type="ECO:0000259" key="1">
    <source>
        <dbReference type="Pfam" id="PF06985"/>
    </source>
</evidence>
<gene>
    <name evidence="2" type="ORF">K491DRAFT_583560</name>
</gene>
<proteinExistence type="predicted"/>
<keyword evidence="3" id="KW-1185">Reference proteome</keyword>
<sequence>GPYASLSHCWGRNYFLRLTTTTIETFKAGVPFADFPVTFQHTITTVRALGIRYLWIDCYCIIQGNDKVSQTDWAREVDKMRDVYSHSFINIGAATTDNPFGGLFRARELHRNRTRAWVVQETALSNRMLTFTDEGLMWQCNWTAATEDFPLQMSDSDDEMKKSDFTTLIERWYRTLDAYRRARLTFPEKDTFPAIDGIARLLSTRMRDRYQHGVFSRSLVEGLIWSAKAEYEPCHGINIPGIPSWHWASYEGGVDF</sequence>
<dbReference type="InterPro" id="IPR010730">
    <property type="entry name" value="HET"/>
</dbReference>
<protein>
    <submittedName>
        <fullName evidence="2">HET-domain-containing protein</fullName>
    </submittedName>
</protein>
<dbReference type="EMBL" id="MU004375">
    <property type="protein sequence ID" value="KAF2653755.1"/>
    <property type="molecule type" value="Genomic_DNA"/>
</dbReference>
<evidence type="ECO:0000313" key="3">
    <source>
        <dbReference type="Proteomes" id="UP000799324"/>
    </source>
</evidence>
<reference evidence="2" key="1">
    <citation type="journal article" date="2020" name="Stud. Mycol.">
        <title>101 Dothideomycetes genomes: a test case for predicting lifestyles and emergence of pathogens.</title>
        <authorList>
            <person name="Haridas S."/>
            <person name="Albert R."/>
            <person name="Binder M."/>
            <person name="Bloem J."/>
            <person name="Labutti K."/>
            <person name="Salamov A."/>
            <person name="Andreopoulos B."/>
            <person name="Baker S."/>
            <person name="Barry K."/>
            <person name="Bills G."/>
            <person name="Bluhm B."/>
            <person name="Cannon C."/>
            <person name="Castanera R."/>
            <person name="Culley D."/>
            <person name="Daum C."/>
            <person name="Ezra D."/>
            <person name="Gonzalez J."/>
            <person name="Henrissat B."/>
            <person name="Kuo A."/>
            <person name="Liang C."/>
            <person name="Lipzen A."/>
            <person name="Lutzoni F."/>
            <person name="Magnuson J."/>
            <person name="Mondo S."/>
            <person name="Nolan M."/>
            <person name="Ohm R."/>
            <person name="Pangilinan J."/>
            <person name="Park H.-J."/>
            <person name="Ramirez L."/>
            <person name="Alfaro M."/>
            <person name="Sun H."/>
            <person name="Tritt A."/>
            <person name="Yoshinaga Y."/>
            <person name="Zwiers L.-H."/>
            <person name="Turgeon B."/>
            <person name="Goodwin S."/>
            <person name="Spatafora J."/>
            <person name="Crous P."/>
            <person name="Grigoriev I."/>
        </authorList>
    </citation>
    <scope>NUCLEOTIDE SEQUENCE</scope>
    <source>
        <strain evidence="2">CBS 122681</strain>
    </source>
</reference>
<dbReference type="OrthoDB" id="5362512at2759"/>
<dbReference type="Pfam" id="PF06985">
    <property type="entry name" value="HET"/>
    <property type="match status" value="1"/>
</dbReference>
<organism evidence="2 3">
    <name type="scientific">Lophiostoma macrostomum CBS 122681</name>
    <dbReference type="NCBI Taxonomy" id="1314788"/>
    <lineage>
        <taxon>Eukaryota</taxon>
        <taxon>Fungi</taxon>
        <taxon>Dikarya</taxon>
        <taxon>Ascomycota</taxon>
        <taxon>Pezizomycotina</taxon>
        <taxon>Dothideomycetes</taxon>
        <taxon>Pleosporomycetidae</taxon>
        <taxon>Pleosporales</taxon>
        <taxon>Lophiostomataceae</taxon>
        <taxon>Lophiostoma</taxon>
    </lineage>
</organism>
<dbReference type="PANTHER" id="PTHR33112">
    <property type="entry name" value="DOMAIN PROTEIN, PUTATIVE-RELATED"/>
    <property type="match status" value="1"/>
</dbReference>
<feature type="domain" description="Heterokaryon incompatibility" evidence="1">
    <location>
        <begin position="3"/>
        <end position="122"/>
    </location>
</feature>
<evidence type="ECO:0000313" key="2">
    <source>
        <dbReference type="EMBL" id="KAF2653755.1"/>
    </source>
</evidence>
<dbReference type="PANTHER" id="PTHR33112:SF9">
    <property type="entry name" value="HETEROKARYON INCOMPATIBILITY DOMAIN-CONTAINING PROTEIN"/>
    <property type="match status" value="1"/>
</dbReference>
<dbReference type="AlphaFoldDB" id="A0A6A6T187"/>
<name>A0A6A6T187_9PLEO</name>
<accession>A0A6A6T187</accession>
<dbReference type="Proteomes" id="UP000799324">
    <property type="component" value="Unassembled WGS sequence"/>
</dbReference>
<feature type="non-terminal residue" evidence="2">
    <location>
        <position position="1"/>
    </location>
</feature>
<feature type="non-terminal residue" evidence="2">
    <location>
        <position position="256"/>
    </location>
</feature>